<organism evidence="2 3">
    <name type="scientific">Aliiruegeria lutimaris</name>
    <dbReference type="NCBI Taxonomy" id="571298"/>
    <lineage>
        <taxon>Bacteria</taxon>
        <taxon>Pseudomonadati</taxon>
        <taxon>Pseudomonadota</taxon>
        <taxon>Alphaproteobacteria</taxon>
        <taxon>Rhodobacterales</taxon>
        <taxon>Roseobacteraceae</taxon>
        <taxon>Aliiruegeria</taxon>
    </lineage>
</organism>
<dbReference type="Gene3D" id="3.40.50.1110">
    <property type="entry name" value="SGNH hydrolase"/>
    <property type="match status" value="1"/>
</dbReference>
<reference evidence="2 3" key="1">
    <citation type="submission" date="2016-10" db="EMBL/GenBank/DDBJ databases">
        <authorList>
            <person name="de Groot N.N."/>
        </authorList>
    </citation>
    <scope>NUCLEOTIDE SEQUENCE [LARGE SCALE GENOMIC DNA]</scope>
    <source>
        <strain evidence="2 3">DSM 25294</strain>
    </source>
</reference>
<evidence type="ECO:0000259" key="1">
    <source>
        <dbReference type="Pfam" id="PF13472"/>
    </source>
</evidence>
<dbReference type="GO" id="GO:0016788">
    <property type="term" value="F:hydrolase activity, acting on ester bonds"/>
    <property type="evidence" value="ECO:0007669"/>
    <property type="project" value="UniProtKB-ARBA"/>
</dbReference>
<sequence>MRPAKARPSGQSSAKRLDFGRSRLQPAATLWKKGAFSTPQTLLCFGDSNTHGTLPITSPNVRARYDAATRWPRVTLARLGPDWDLVEEGLPGRTAQFEDPVMGAFMDGRPGLRIALQSHGPIDIMTLMLGTNDVKTRFGATARKVTAGIAGLLDIALGDEMQARHGGFKVLLICPPPVKEVGLLAGEFFGARAVSLALPALYAELAAARRVGFLDAGQLIEVSETDGVHYEENAHAALGKAVAEALATL</sequence>
<evidence type="ECO:0000313" key="3">
    <source>
        <dbReference type="Proteomes" id="UP000199382"/>
    </source>
</evidence>
<protein>
    <submittedName>
        <fullName evidence="2">Lysophospholipase L1</fullName>
    </submittedName>
</protein>
<feature type="domain" description="SGNH hydrolase-type esterase" evidence="1">
    <location>
        <begin position="44"/>
        <end position="230"/>
    </location>
</feature>
<dbReference type="STRING" id="571298.SAMN04488026_10914"/>
<dbReference type="InterPro" id="IPR013830">
    <property type="entry name" value="SGNH_hydro"/>
</dbReference>
<accession>A0A1G9KSH4</accession>
<dbReference type="CDD" id="cd01839">
    <property type="entry name" value="SGNH_arylesterase_like"/>
    <property type="match status" value="1"/>
</dbReference>
<dbReference type="SUPFAM" id="SSF52266">
    <property type="entry name" value="SGNH hydrolase"/>
    <property type="match status" value="1"/>
</dbReference>
<dbReference type="EMBL" id="FNEK01000091">
    <property type="protein sequence ID" value="SDL52473.1"/>
    <property type="molecule type" value="Genomic_DNA"/>
</dbReference>
<dbReference type="RefSeq" id="WP_244520867.1">
    <property type="nucleotide sequence ID" value="NZ_FNEK01000091.1"/>
</dbReference>
<gene>
    <name evidence="2" type="ORF">SAMN04488026_10914</name>
</gene>
<proteinExistence type="predicted"/>
<evidence type="ECO:0000313" key="2">
    <source>
        <dbReference type="EMBL" id="SDL52473.1"/>
    </source>
</evidence>
<dbReference type="AlphaFoldDB" id="A0A1G9KSH4"/>
<keyword evidence="3" id="KW-1185">Reference proteome</keyword>
<dbReference type="Proteomes" id="UP000199382">
    <property type="component" value="Unassembled WGS sequence"/>
</dbReference>
<name>A0A1G9KSH4_9RHOB</name>
<dbReference type="InterPro" id="IPR036514">
    <property type="entry name" value="SGNH_hydro_sf"/>
</dbReference>
<dbReference type="Pfam" id="PF13472">
    <property type="entry name" value="Lipase_GDSL_2"/>
    <property type="match status" value="1"/>
</dbReference>